<dbReference type="RefSeq" id="XP_002791531.2">
    <property type="nucleotide sequence ID" value="XM_002791485.2"/>
</dbReference>
<dbReference type="EMBL" id="KN294010">
    <property type="protein sequence ID" value="KGQ01070.1"/>
    <property type="molecule type" value="Genomic_DNA"/>
</dbReference>
<feature type="compositionally biased region" description="Polar residues" evidence="1">
    <location>
        <begin position="132"/>
        <end position="168"/>
    </location>
</feature>
<feature type="signal peptide" evidence="2">
    <location>
        <begin position="1"/>
        <end position="20"/>
    </location>
</feature>
<feature type="chain" id="PRO_5002006572" description="DUF7707 domain-containing protein" evidence="2">
    <location>
        <begin position="21"/>
        <end position="193"/>
    </location>
</feature>
<gene>
    <name evidence="4" type="ORF">PAAG_12264</name>
</gene>
<evidence type="ECO:0000313" key="4">
    <source>
        <dbReference type="EMBL" id="KGQ01070.1"/>
    </source>
</evidence>
<evidence type="ECO:0000259" key="3">
    <source>
        <dbReference type="Pfam" id="PF24808"/>
    </source>
</evidence>
<dbReference type="VEuPathDB" id="FungiDB:PAAG_12264"/>
<accession>A0A0A2V4J6</accession>
<feature type="region of interest" description="Disordered" evidence="1">
    <location>
        <begin position="124"/>
        <end position="171"/>
    </location>
</feature>
<feature type="domain" description="DUF7707" evidence="3">
    <location>
        <begin position="27"/>
        <end position="126"/>
    </location>
</feature>
<dbReference type="STRING" id="502779.A0A0A2V4J6"/>
<dbReference type="AlphaFoldDB" id="A0A0A2V4J6"/>
<keyword evidence="5" id="KW-1185">Reference proteome</keyword>
<sequence length="193" mass="20566">MLLSVLLPVVSLLVTTGIAAQIFPPDFNLGAVPTDQKYAWCDSQSAACPAICQNFASVNKCSANDLSYTCTCGDGTTPDLTKYKSTMPFFICTSTFAQCIASHPDDLMGQRACKENQSKCLGTQDPFKSKGEITSSARPTKTQEAQISSNIPTVTQNTSSSKTSNPASTLRVPHDSSVSILVAAFLAAFKLFM</sequence>
<evidence type="ECO:0000256" key="1">
    <source>
        <dbReference type="SAM" id="MobiDB-lite"/>
    </source>
</evidence>
<keyword evidence="2" id="KW-0732">Signal</keyword>
<dbReference type="PANTHER" id="PTHR38118:SF2">
    <property type="entry name" value="CDP-ALCOHOL PHOSPHATIDYLTRANSFERASE PROTEIN"/>
    <property type="match status" value="1"/>
</dbReference>
<dbReference type="PANTHER" id="PTHR38118">
    <property type="entry name" value="ANCHORED CELL WALL PROTEIN 11-RELATED"/>
    <property type="match status" value="1"/>
</dbReference>
<dbReference type="HOGENOM" id="CLU_084512_1_0_1"/>
<evidence type="ECO:0000313" key="5">
    <source>
        <dbReference type="Proteomes" id="UP000002059"/>
    </source>
</evidence>
<name>A0A0A2V4J6_PARBA</name>
<protein>
    <recommendedName>
        <fullName evidence="3">DUF7707 domain-containing protein</fullName>
    </recommendedName>
</protein>
<reference evidence="4 5" key="1">
    <citation type="journal article" date="2011" name="PLoS Genet.">
        <title>Comparative genomic analysis of human fungal pathogens causing paracoccidioidomycosis.</title>
        <authorList>
            <person name="Desjardins C.A."/>
            <person name="Champion M.D."/>
            <person name="Holder J.W."/>
            <person name="Muszewska A."/>
            <person name="Goldberg J."/>
            <person name="Bailao A.M."/>
            <person name="Brigido M.M."/>
            <person name="Ferreira M.E."/>
            <person name="Garcia A.M."/>
            <person name="Grynberg M."/>
            <person name="Gujja S."/>
            <person name="Heiman D.I."/>
            <person name="Henn M.R."/>
            <person name="Kodira C.D."/>
            <person name="Leon-Narvaez H."/>
            <person name="Longo L.V."/>
            <person name="Ma L.J."/>
            <person name="Malavazi I."/>
            <person name="Matsuo A.L."/>
            <person name="Morais F.V."/>
            <person name="Pereira M."/>
            <person name="Rodriguez-Brito S."/>
            <person name="Sakthikumar S."/>
            <person name="Salem-Izacc S.M."/>
            <person name="Sykes S.M."/>
            <person name="Teixeira M.M."/>
            <person name="Vallejo M.C."/>
            <person name="Walter M.E."/>
            <person name="Yandava C."/>
            <person name="Young S."/>
            <person name="Zeng Q."/>
            <person name="Zucker J."/>
            <person name="Felipe M.S."/>
            <person name="Goldman G.H."/>
            <person name="Haas B.J."/>
            <person name="McEwen J.G."/>
            <person name="Nino-Vega G."/>
            <person name="Puccia R."/>
            <person name="San-Blas G."/>
            <person name="Soares C.M."/>
            <person name="Birren B.W."/>
            <person name="Cuomo C.A."/>
        </authorList>
    </citation>
    <scope>NUCLEOTIDE SEQUENCE [LARGE SCALE GENOMIC DNA]</scope>
    <source>
        <strain evidence="5">ATCC MYA-826 / Pb01</strain>
    </source>
</reference>
<dbReference type="KEGG" id="pbl:PAAG_12264"/>
<dbReference type="Pfam" id="PF24808">
    <property type="entry name" value="DUF7707"/>
    <property type="match status" value="1"/>
</dbReference>
<dbReference type="OrthoDB" id="2121879at2759"/>
<dbReference type="InterPro" id="IPR056124">
    <property type="entry name" value="DUF7707"/>
</dbReference>
<dbReference type="Proteomes" id="UP000002059">
    <property type="component" value="Partially assembled WGS sequence"/>
</dbReference>
<proteinExistence type="predicted"/>
<evidence type="ECO:0000256" key="2">
    <source>
        <dbReference type="SAM" id="SignalP"/>
    </source>
</evidence>
<dbReference type="OMA" id="CSAQRNT"/>
<dbReference type="GeneID" id="9094697"/>
<organism evidence="4 5">
    <name type="scientific">Paracoccidioides lutzii (strain ATCC MYA-826 / Pb01)</name>
    <name type="common">Paracoccidioides brasiliensis</name>
    <dbReference type="NCBI Taxonomy" id="502779"/>
    <lineage>
        <taxon>Eukaryota</taxon>
        <taxon>Fungi</taxon>
        <taxon>Dikarya</taxon>
        <taxon>Ascomycota</taxon>
        <taxon>Pezizomycotina</taxon>
        <taxon>Eurotiomycetes</taxon>
        <taxon>Eurotiomycetidae</taxon>
        <taxon>Onygenales</taxon>
        <taxon>Ajellomycetaceae</taxon>
        <taxon>Paracoccidioides</taxon>
    </lineage>
</organism>